<evidence type="ECO:0000313" key="2">
    <source>
        <dbReference type="EMBL" id="PHX55818.1"/>
    </source>
</evidence>
<dbReference type="Gene3D" id="3.50.50.60">
    <property type="entry name" value="FAD/NAD(P)-binding domain"/>
    <property type="match status" value="1"/>
</dbReference>
<sequence length="406" mass="46367">MTLKSFDIVIVGAGPAGGHCARILAKSGRQVLLAEQNDSFNKNDFSSAATPLKTLSRFDLPESVIGSYWHKLTIKTSKVSQTWESPKSLGVVLNFAKFRAFLASEVQGNGSEVWLGYRYIKHSQANGETIVEFKQLSDGKIIQVSAKILVDATGFARAIMYEKENDKPDFLSGTGIEYLIEVEPEVYDRYANDLIFFLGDKWMPNGYSWIFPMEQNRLKVGAGRVFLDPKTVKNLEPLKKYIYLLIDEYLKSKSYKIIDKHGSTLKYSQGLKDIYCQDNIIAIGDTVSTVNFLGGEGIRHGMDGAEIAAKYIQKYLDEKISDFGDYEREMHRKFDQKWHISERLAVRKYIDDVNDVLTDKTIDYLKYMKTEDVMDILFDYKFEKISRGLGGYLIRKIKGLIERFQL</sequence>
<dbReference type="PANTHER" id="PTHR42685:SF22">
    <property type="entry name" value="CONDITIONED MEDIUM FACTOR RECEPTOR 1"/>
    <property type="match status" value="1"/>
</dbReference>
<dbReference type="InterPro" id="IPR054715">
    <property type="entry name" value="GGR_cat"/>
</dbReference>
<keyword evidence="3" id="KW-1185">Reference proteome</keyword>
<comment type="caution">
    <text evidence="2">The sequence shown here is derived from an EMBL/GenBank/DDBJ whole genome shotgun (WGS) entry which is preliminary data.</text>
</comment>
<gene>
    <name evidence="2" type="ORF">CP500_008655</name>
</gene>
<evidence type="ECO:0000313" key="3">
    <source>
        <dbReference type="Proteomes" id="UP000226442"/>
    </source>
</evidence>
<feature type="domain" description="Digeranylgeranylglycerophospholipid reductase catalytic" evidence="1">
    <location>
        <begin position="192"/>
        <end position="261"/>
    </location>
</feature>
<name>A0A2G4F248_9CYAN</name>
<proteinExistence type="predicted"/>
<dbReference type="PANTHER" id="PTHR42685">
    <property type="entry name" value="GERANYLGERANYL DIPHOSPHATE REDUCTASE"/>
    <property type="match status" value="1"/>
</dbReference>
<reference evidence="2" key="1">
    <citation type="submission" date="2017-10" db="EMBL/GenBank/DDBJ databases">
        <title>Draft genome sequence of the planktic cyanobacteria Tychonema bourrellyi isolated from alpine lentic freshwater.</title>
        <authorList>
            <person name="Tett A."/>
            <person name="Armanini F."/>
            <person name="Asnicar F."/>
            <person name="Boscaini A."/>
            <person name="Pasolli E."/>
            <person name="Zolfo M."/>
            <person name="Donati C."/>
            <person name="Salmaso N."/>
            <person name="Segata N."/>
        </authorList>
    </citation>
    <scope>NUCLEOTIDE SEQUENCE</scope>
    <source>
        <strain evidence="2">FEM_GT703</strain>
    </source>
</reference>
<dbReference type="RefSeq" id="WP_096829459.1">
    <property type="nucleotide sequence ID" value="NZ_NXIB02000039.1"/>
</dbReference>
<dbReference type="SUPFAM" id="SSF51905">
    <property type="entry name" value="FAD/NAD(P)-binding domain"/>
    <property type="match status" value="1"/>
</dbReference>
<evidence type="ECO:0000259" key="1">
    <source>
        <dbReference type="Pfam" id="PF22578"/>
    </source>
</evidence>
<protein>
    <submittedName>
        <fullName evidence="2">NAD(P)/FAD-dependent oxidoreductase</fullName>
    </submittedName>
</protein>
<dbReference type="EMBL" id="NXIB02000039">
    <property type="protein sequence ID" value="PHX55818.1"/>
    <property type="molecule type" value="Genomic_DNA"/>
</dbReference>
<dbReference type="InterPro" id="IPR036188">
    <property type="entry name" value="FAD/NAD-bd_sf"/>
</dbReference>
<dbReference type="Pfam" id="PF12831">
    <property type="entry name" value="FAD_oxidored"/>
    <property type="match status" value="1"/>
</dbReference>
<dbReference type="Proteomes" id="UP000226442">
    <property type="component" value="Unassembled WGS sequence"/>
</dbReference>
<dbReference type="InterPro" id="IPR050407">
    <property type="entry name" value="Geranylgeranyl_reductase"/>
</dbReference>
<dbReference type="OrthoDB" id="538871at2"/>
<accession>A0A2G4F248</accession>
<dbReference type="AlphaFoldDB" id="A0A2G4F248"/>
<organism evidence="2 3">
    <name type="scientific">Tychonema bourrellyi FEM_GT703</name>
    <dbReference type="NCBI Taxonomy" id="2040638"/>
    <lineage>
        <taxon>Bacteria</taxon>
        <taxon>Bacillati</taxon>
        <taxon>Cyanobacteriota</taxon>
        <taxon>Cyanophyceae</taxon>
        <taxon>Oscillatoriophycideae</taxon>
        <taxon>Oscillatoriales</taxon>
        <taxon>Microcoleaceae</taxon>
        <taxon>Tychonema</taxon>
    </lineage>
</organism>
<dbReference type="Pfam" id="PF22578">
    <property type="entry name" value="GGR_cat"/>
    <property type="match status" value="1"/>
</dbReference>